<name>A0A8X6UPK2_NEPPI</name>
<gene>
    <name evidence="2" type="ORF">NPIL_458311</name>
</gene>
<accession>A0A8X6UPK2</accession>
<keyword evidence="3" id="KW-1185">Reference proteome</keyword>
<sequence length="160" mass="18118">MGRCVSYRGAYRLHFIKWTMTVVEHNSVVGKQVVAAARYHSRFFGKIRHHTTLPESIDDHRIISIGLKPNHSSMQNAQTDHTNDQPEFHALLGTGQPVPDHFGKENLSQETASLFRRTYPLSPPTPQINRSNKCKPIKRPSDAEPIFGKSICTQMKMVLA</sequence>
<dbReference type="EMBL" id="BMAW01132835">
    <property type="protein sequence ID" value="GFU45169.1"/>
    <property type="molecule type" value="Genomic_DNA"/>
</dbReference>
<dbReference type="Proteomes" id="UP000887013">
    <property type="component" value="Unassembled WGS sequence"/>
</dbReference>
<evidence type="ECO:0000313" key="2">
    <source>
        <dbReference type="EMBL" id="GFU45169.1"/>
    </source>
</evidence>
<proteinExistence type="predicted"/>
<evidence type="ECO:0000256" key="1">
    <source>
        <dbReference type="SAM" id="MobiDB-lite"/>
    </source>
</evidence>
<dbReference type="AlphaFoldDB" id="A0A8X6UPK2"/>
<feature type="region of interest" description="Disordered" evidence="1">
    <location>
        <begin position="118"/>
        <end position="140"/>
    </location>
</feature>
<organism evidence="2 3">
    <name type="scientific">Nephila pilipes</name>
    <name type="common">Giant wood spider</name>
    <name type="synonym">Nephila maculata</name>
    <dbReference type="NCBI Taxonomy" id="299642"/>
    <lineage>
        <taxon>Eukaryota</taxon>
        <taxon>Metazoa</taxon>
        <taxon>Ecdysozoa</taxon>
        <taxon>Arthropoda</taxon>
        <taxon>Chelicerata</taxon>
        <taxon>Arachnida</taxon>
        <taxon>Araneae</taxon>
        <taxon>Araneomorphae</taxon>
        <taxon>Entelegynae</taxon>
        <taxon>Araneoidea</taxon>
        <taxon>Nephilidae</taxon>
        <taxon>Nephila</taxon>
    </lineage>
</organism>
<comment type="caution">
    <text evidence="2">The sequence shown here is derived from an EMBL/GenBank/DDBJ whole genome shotgun (WGS) entry which is preliminary data.</text>
</comment>
<reference evidence="2" key="1">
    <citation type="submission" date="2020-08" db="EMBL/GenBank/DDBJ databases">
        <title>Multicomponent nature underlies the extraordinary mechanical properties of spider dragline silk.</title>
        <authorList>
            <person name="Kono N."/>
            <person name="Nakamura H."/>
            <person name="Mori M."/>
            <person name="Yoshida Y."/>
            <person name="Ohtoshi R."/>
            <person name="Malay A.D."/>
            <person name="Moran D.A.P."/>
            <person name="Tomita M."/>
            <person name="Numata K."/>
            <person name="Arakawa K."/>
        </authorList>
    </citation>
    <scope>NUCLEOTIDE SEQUENCE</scope>
</reference>
<evidence type="ECO:0000313" key="3">
    <source>
        <dbReference type="Proteomes" id="UP000887013"/>
    </source>
</evidence>
<protein>
    <submittedName>
        <fullName evidence="2">Uncharacterized protein</fullName>
    </submittedName>
</protein>